<sequence length="301" mass="34800">MTQPMLYIVYRCSHELPDTNALMERREICGPERKISFLKKMRRAMSFDVKVEPIRRPCMDLCRSCQAKEHALDKQRQMAQSGRYQVPKSLPQPPAVTQYKQSIAPHSLEGPSFSTSDALKLQPERISTPVSREEPTPASEARSPSPGLMEMWDVFDVQALSKARKFPDRPRRQLQRAPELDLRQGLKRRNTTSPEKSRLQIRERAERWALKKVDEAIKTINMQKNRDESRQAPQVSDQTIQTSNSSHKIENNNSRLISSPRYYPSGAILEEKESPPNPRLIPEALRFRKLEKKKREERGGS</sequence>
<evidence type="ECO:0000256" key="1">
    <source>
        <dbReference type="SAM" id="MobiDB-lite"/>
    </source>
</evidence>
<keyword evidence="3" id="KW-1185">Reference proteome</keyword>
<evidence type="ECO:0000313" key="3">
    <source>
        <dbReference type="Proteomes" id="UP000322873"/>
    </source>
</evidence>
<feature type="region of interest" description="Disordered" evidence="1">
    <location>
        <begin position="163"/>
        <end position="200"/>
    </location>
</feature>
<evidence type="ECO:0000313" key="2">
    <source>
        <dbReference type="EMBL" id="KAA8564528.1"/>
    </source>
</evidence>
<feature type="compositionally biased region" description="Basic and acidic residues" evidence="1">
    <location>
        <begin position="285"/>
        <end position="301"/>
    </location>
</feature>
<feature type="region of interest" description="Disordered" evidence="1">
    <location>
        <begin position="73"/>
        <end position="93"/>
    </location>
</feature>
<name>A0A5M9J586_MONFR</name>
<reference evidence="2 3" key="1">
    <citation type="submission" date="2019-06" db="EMBL/GenBank/DDBJ databases">
        <title>Genome Sequence of the Brown Rot Fungal Pathogen Monilinia fructicola.</title>
        <authorList>
            <person name="De Miccolis Angelini R.M."/>
            <person name="Landi L."/>
            <person name="Abate D."/>
            <person name="Pollastro S."/>
            <person name="Romanazzi G."/>
            <person name="Faretra F."/>
        </authorList>
    </citation>
    <scope>NUCLEOTIDE SEQUENCE [LARGE SCALE GENOMIC DNA]</scope>
    <source>
        <strain evidence="2 3">Mfrc123</strain>
    </source>
</reference>
<protein>
    <submittedName>
        <fullName evidence="2">Uncharacterized protein</fullName>
    </submittedName>
</protein>
<dbReference type="AlphaFoldDB" id="A0A5M9J586"/>
<feature type="compositionally biased region" description="Polar residues" evidence="1">
    <location>
        <begin position="231"/>
        <end position="257"/>
    </location>
</feature>
<feature type="region of interest" description="Disordered" evidence="1">
    <location>
        <begin position="221"/>
        <end position="301"/>
    </location>
</feature>
<accession>A0A5M9J586</accession>
<feature type="region of interest" description="Disordered" evidence="1">
    <location>
        <begin position="106"/>
        <end position="147"/>
    </location>
</feature>
<dbReference type="Proteomes" id="UP000322873">
    <property type="component" value="Unassembled WGS sequence"/>
</dbReference>
<dbReference type="EMBL" id="VICG01000015">
    <property type="protein sequence ID" value="KAA8564528.1"/>
    <property type="molecule type" value="Genomic_DNA"/>
</dbReference>
<organism evidence="2 3">
    <name type="scientific">Monilinia fructicola</name>
    <name type="common">Brown rot fungus</name>
    <name type="synonym">Ciboria fructicola</name>
    <dbReference type="NCBI Taxonomy" id="38448"/>
    <lineage>
        <taxon>Eukaryota</taxon>
        <taxon>Fungi</taxon>
        <taxon>Dikarya</taxon>
        <taxon>Ascomycota</taxon>
        <taxon>Pezizomycotina</taxon>
        <taxon>Leotiomycetes</taxon>
        <taxon>Helotiales</taxon>
        <taxon>Sclerotiniaceae</taxon>
        <taxon>Monilinia</taxon>
    </lineage>
</organism>
<comment type="caution">
    <text evidence="2">The sequence shown here is derived from an EMBL/GenBank/DDBJ whole genome shotgun (WGS) entry which is preliminary data.</text>
</comment>
<dbReference type="VEuPathDB" id="FungiDB:MFRU_013g01100"/>
<gene>
    <name evidence="2" type="ORF">EYC84_011451</name>
</gene>
<proteinExistence type="predicted"/>